<dbReference type="EMBL" id="JAQQWM010000002">
    <property type="protein sequence ID" value="KAK8078065.1"/>
    <property type="molecule type" value="Genomic_DNA"/>
</dbReference>
<gene>
    <name evidence="3" type="ORF">PG996_004235</name>
</gene>
<reference evidence="3 4" key="1">
    <citation type="submission" date="2023-01" db="EMBL/GenBank/DDBJ databases">
        <title>Analysis of 21 Apiospora genomes using comparative genomics revels a genus with tremendous synthesis potential of carbohydrate active enzymes and secondary metabolites.</title>
        <authorList>
            <person name="Sorensen T."/>
        </authorList>
    </citation>
    <scope>NUCLEOTIDE SEQUENCE [LARGE SCALE GENOMIC DNA]</scope>
    <source>
        <strain evidence="3 4">CBS 83171</strain>
    </source>
</reference>
<proteinExistence type="predicted"/>
<keyword evidence="4" id="KW-1185">Reference proteome</keyword>
<keyword evidence="2" id="KW-0472">Membrane</keyword>
<keyword evidence="2" id="KW-0812">Transmembrane</keyword>
<feature type="compositionally biased region" description="Polar residues" evidence="1">
    <location>
        <begin position="151"/>
        <end position="168"/>
    </location>
</feature>
<comment type="caution">
    <text evidence="3">The sequence shown here is derived from an EMBL/GenBank/DDBJ whole genome shotgun (WGS) entry which is preliminary data.</text>
</comment>
<feature type="transmembrane region" description="Helical" evidence="2">
    <location>
        <begin position="99"/>
        <end position="122"/>
    </location>
</feature>
<organism evidence="3 4">
    <name type="scientific">Apiospora saccharicola</name>
    <dbReference type="NCBI Taxonomy" id="335842"/>
    <lineage>
        <taxon>Eukaryota</taxon>
        <taxon>Fungi</taxon>
        <taxon>Dikarya</taxon>
        <taxon>Ascomycota</taxon>
        <taxon>Pezizomycotina</taxon>
        <taxon>Sordariomycetes</taxon>
        <taxon>Xylariomycetidae</taxon>
        <taxon>Amphisphaeriales</taxon>
        <taxon>Apiosporaceae</taxon>
        <taxon>Apiospora</taxon>
    </lineage>
</organism>
<feature type="region of interest" description="Disordered" evidence="1">
    <location>
        <begin position="141"/>
        <end position="216"/>
    </location>
</feature>
<protein>
    <submittedName>
        <fullName evidence="3">Uncharacterized protein</fullName>
    </submittedName>
</protein>
<dbReference type="Proteomes" id="UP001446871">
    <property type="component" value="Unassembled WGS sequence"/>
</dbReference>
<accession>A0ABR1W6F0</accession>
<evidence type="ECO:0000313" key="3">
    <source>
        <dbReference type="EMBL" id="KAK8078065.1"/>
    </source>
</evidence>
<sequence>MLVSDRTYDRNGTLEDAQLGRLCGSNYYSYLYQCVWDGPNGFGFRDTDLRLANAEVTPYLASKTDTAATTPATPQSSAAIPSPSSTDKDSPAVPATSQAWIAGAVAGPVVGCALVGLLVWWIMRHRMKKAAAAAAAAAGPTPVPTAESARHASSTYGQSHPGSHWSTSSPPPAAMYGGEVPAHGWGPQKPPSPPPVSGGSPAPLHELSSAPGNVKYTNSVVYELPHQSR</sequence>
<keyword evidence="2" id="KW-1133">Transmembrane helix</keyword>
<evidence type="ECO:0000256" key="1">
    <source>
        <dbReference type="SAM" id="MobiDB-lite"/>
    </source>
</evidence>
<evidence type="ECO:0000256" key="2">
    <source>
        <dbReference type="SAM" id="Phobius"/>
    </source>
</evidence>
<name>A0ABR1W6F0_9PEZI</name>
<feature type="region of interest" description="Disordered" evidence="1">
    <location>
        <begin position="64"/>
        <end position="93"/>
    </location>
</feature>
<feature type="compositionally biased region" description="Low complexity" evidence="1">
    <location>
        <begin position="64"/>
        <end position="85"/>
    </location>
</feature>
<evidence type="ECO:0000313" key="4">
    <source>
        <dbReference type="Proteomes" id="UP001446871"/>
    </source>
</evidence>